<feature type="transmembrane region" description="Helical" evidence="8">
    <location>
        <begin position="216"/>
        <end position="238"/>
    </location>
</feature>
<keyword evidence="8" id="KW-0997">Cell inner membrane</keyword>
<comment type="similarity">
    <text evidence="2 8">Belongs to the major facilitator superfamily. Bcr/CmlA family.</text>
</comment>
<dbReference type="PATRIC" id="fig|206506.3.peg.3442"/>
<keyword evidence="5 8" id="KW-0812">Transmembrane</keyword>
<comment type="caution">
    <text evidence="8">Lacks conserved residue(s) required for the propagation of feature annotation.</text>
</comment>
<dbReference type="RefSeq" id="WP_068374862.1">
    <property type="nucleotide sequence ID" value="NZ_CBCSEB010000013.1"/>
</dbReference>
<evidence type="ECO:0000256" key="2">
    <source>
        <dbReference type="ARBA" id="ARBA00006236"/>
    </source>
</evidence>
<dbReference type="PANTHER" id="PTHR43124">
    <property type="entry name" value="PURINE EFFLUX PUMP PBUE"/>
    <property type="match status" value="1"/>
</dbReference>
<dbReference type="GO" id="GO:1990961">
    <property type="term" value="P:xenobiotic detoxification by transmembrane export across the plasma membrane"/>
    <property type="evidence" value="ECO:0007669"/>
    <property type="project" value="InterPro"/>
</dbReference>
<keyword evidence="6 8" id="KW-1133">Transmembrane helix</keyword>
<evidence type="ECO:0000256" key="1">
    <source>
        <dbReference type="ARBA" id="ARBA00004651"/>
    </source>
</evidence>
<evidence type="ECO:0000313" key="11">
    <source>
        <dbReference type="Proteomes" id="UP000078084"/>
    </source>
</evidence>
<dbReference type="GO" id="GO:0005886">
    <property type="term" value="C:plasma membrane"/>
    <property type="evidence" value="ECO:0007669"/>
    <property type="project" value="UniProtKB-SubCell"/>
</dbReference>
<dbReference type="EMBL" id="LBNE01000014">
    <property type="protein sequence ID" value="KKO70599.1"/>
    <property type="molecule type" value="Genomic_DNA"/>
</dbReference>
<feature type="transmembrane region" description="Helical" evidence="8">
    <location>
        <begin position="309"/>
        <end position="332"/>
    </location>
</feature>
<feature type="transmembrane region" description="Helical" evidence="8">
    <location>
        <begin position="136"/>
        <end position="154"/>
    </location>
</feature>
<feature type="transmembrane region" description="Helical" evidence="8">
    <location>
        <begin position="166"/>
        <end position="186"/>
    </location>
</feature>
<comment type="caution">
    <text evidence="10">The sequence shown here is derived from an EMBL/GenBank/DDBJ whole genome shotgun (WGS) entry which is preliminary data.</text>
</comment>
<feature type="transmembrane region" description="Helical" evidence="8">
    <location>
        <begin position="48"/>
        <end position="66"/>
    </location>
</feature>
<dbReference type="InterPro" id="IPR004812">
    <property type="entry name" value="Efflux_drug-R_Bcr/CmlA"/>
</dbReference>
<dbReference type="InterPro" id="IPR020846">
    <property type="entry name" value="MFS_dom"/>
</dbReference>
<feature type="transmembrane region" description="Helical" evidence="8">
    <location>
        <begin position="375"/>
        <end position="393"/>
    </location>
</feature>
<evidence type="ECO:0000313" key="10">
    <source>
        <dbReference type="EMBL" id="KKO70599.1"/>
    </source>
</evidence>
<organism evidence="10 11">
    <name type="scientific">Kerstersia gyiorum</name>
    <dbReference type="NCBI Taxonomy" id="206506"/>
    <lineage>
        <taxon>Bacteria</taxon>
        <taxon>Pseudomonadati</taxon>
        <taxon>Pseudomonadota</taxon>
        <taxon>Betaproteobacteria</taxon>
        <taxon>Burkholderiales</taxon>
        <taxon>Alcaligenaceae</taxon>
        <taxon>Kerstersia</taxon>
    </lineage>
</organism>
<feature type="transmembrane region" description="Helical" evidence="8">
    <location>
        <begin position="285"/>
        <end position="303"/>
    </location>
</feature>
<evidence type="ECO:0000256" key="5">
    <source>
        <dbReference type="ARBA" id="ARBA00022692"/>
    </source>
</evidence>
<evidence type="ECO:0000256" key="4">
    <source>
        <dbReference type="ARBA" id="ARBA00022475"/>
    </source>
</evidence>
<dbReference type="PROSITE" id="PS51257">
    <property type="entry name" value="PROKAR_LIPOPROTEIN"/>
    <property type="match status" value="1"/>
</dbReference>
<evidence type="ECO:0000259" key="9">
    <source>
        <dbReference type="PROSITE" id="PS50850"/>
    </source>
</evidence>
<dbReference type="NCBIfam" id="TIGR00710">
    <property type="entry name" value="efflux_Bcr_CflA"/>
    <property type="match status" value="1"/>
</dbReference>
<dbReference type="PANTHER" id="PTHR43124:SF3">
    <property type="entry name" value="CHLORAMPHENICOL EFFLUX PUMP RV0191"/>
    <property type="match status" value="1"/>
</dbReference>
<dbReference type="CDD" id="cd17320">
    <property type="entry name" value="MFS_MdfA_MDR_like"/>
    <property type="match status" value="1"/>
</dbReference>
<evidence type="ECO:0000256" key="7">
    <source>
        <dbReference type="ARBA" id="ARBA00023136"/>
    </source>
</evidence>
<keyword evidence="7 8" id="KW-0472">Membrane</keyword>
<evidence type="ECO:0000256" key="6">
    <source>
        <dbReference type="ARBA" id="ARBA00022989"/>
    </source>
</evidence>
<evidence type="ECO:0000256" key="3">
    <source>
        <dbReference type="ARBA" id="ARBA00022448"/>
    </source>
</evidence>
<dbReference type="Proteomes" id="UP000078084">
    <property type="component" value="Unassembled WGS sequence"/>
</dbReference>
<dbReference type="AlphaFoldDB" id="A0A171KNY2"/>
<dbReference type="InterPro" id="IPR050189">
    <property type="entry name" value="MFS_Efflux_Transporters"/>
</dbReference>
<dbReference type="Gene3D" id="1.20.1720.10">
    <property type="entry name" value="Multidrug resistance protein D"/>
    <property type="match status" value="1"/>
</dbReference>
<sequence>MSRSSPPSYPQMVLILGLLACIAPATIDAYLPAFGALEREFGVPPEAVQQTLGVYMLAYASMLLLHGTLSDAWGRRPVILASLVVYIAGSLTAALAPSLGWLLAGRALQGLSAGAGLVVGQAIVRDCYEEGVARRTLSYIVMVFNVSPALAPLLGGQLTAHHGWRAVFLMLVALALAALLLCGMRLPETLPVARRQPLAWRELGRDTWRLLRNRSYMGMILVTSLLVAGQAFLIGGAPDFIVHTLHLSETAFAVLFVPLVAGAMAGAVAAAALSTRWDDGKTIRCAYLLMIGSCSAYTVYLFACPIPELPWAVLWPAVFTGGLAMVMPALTLRILAHAPGRTGLAASLLGFFQMAGFSVVSGWCVPLVYGQPLGMALAMLACVMASAAGWGMLRKSAARQGGSRRSGAADQSEPPC</sequence>
<dbReference type="PROSITE" id="PS50850">
    <property type="entry name" value="MFS"/>
    <property type="match status" value="1"/>
</dbReference>
<dbReference type="STRING" id="206506.AAV32_16160"/>
<reference evidence="10 11" key="1">
    <citation type="submission" date="2015-04" db="EMBL/GenBank/DDBJ databases">
        <title>Genome sequence of Kerstersia gyiorum CG1.</title>
        <authorList>
            <person name="Greninger A.L."/>
            <person name="Kozyreva V."/>
            <person name="Chaturvedi V."/>
        </authorList>
    </citation>
    <scope>NUCLEOTIDE SEQUENCE [LARGE SCALE GENOMIC DNA]</scope>
    <source>
        <strain evidence="10 11">CG1</strain>
    </source>
</reference>
<protein>
    <recommendedName>
        <fullName evidence="8">Bcr/CflA family efflux transporter</fullName>
    </recommendedName>
</protein>
<keyword evidence="11" id="KW-1185">Reference proteome</keyword>
<name>A0A171KNY2_9BURK</name>
<dbReference type="GO" id="GO:0042910">
    <property type="term" value="F:xenobiotic transmembrane transporter activity"/>
    <property type="evidence" value="ECO:0007669"/>
    <property type="project" value="InterPro"/>
</dbReference>
<feature type="transmembrane region" description="Helical" evidence="8">
    <location>
        <begin position="107"/>
        <end position="124"/>
    </location>
</feature>
<gene>
    <name evidence="10" type="ORF">AAV32_16160</name>
</gene>
<proteinExistence type="inferred from homology"/>
<feature type="transmembrane region" description="Helical" evidence="8">
    <location>
        <begin position="78"/>
        <end position="101"/>
    </location>
</feature>
<dbReference type="InterPro" id="IPR036259">
    <property type="entry name" value="MFS_trans_sf"/>
</dbReference>
<dbReference type="InterPro" id="IPR011701">
    <property type="entry name" value="MFS"/>
</dbReference>
<keyword evidence="3 8" id="KW-0813">Transport</keyword>
<comment type="subcellular location">
    <subcellularLocation>
        <location evidence="8">Cell inner membrane</location>
        <topology evidence="8">Multi-pass membrane protein</topology>
    </subcellularLocation>
    <subcellularLocation>
        <location evidence="1">Cell membrane</location>
        <topology evidence="1">Multi-pass membrane protein</topology>
    </subcellularLocation>
</comment>
<accession>A0A171KNY2</accession>
<feature type="domain" description="Major facilitator superfamily (MFS) profile" evidence="9">
    <location>
        <begin position="12"/>
        <end position="399"/>
    </location>
</feature>
<evidence type="ECO:0000256" key="8">
    <source>
        <dbReference type="RuleBase" id="RU365088"/>
    </source>
</evidence>
<feature type="transmembrane region" description="Helical" evidence="8">
    <location>
        <begin position="250"/>
        <end position="273"/>
    </location>
</feature>
<feature type="transmembrane region" description="Helical" evidence="8">
    <location>
        <begin position="344"/>
        <end position="369"/>
    </location>
</feature>
<dbReference type="Pfam" id="PF07690">
    <property type="entry name" value="MFS_1"/>
    <property type="match status" value="1"/>
</dbReference>
<dbReference type="SUPFAM" id="SSF103473">
    <property type="entry name" value="MFS general substrate transporter"/>
    <property type="match status" value="1"/>
</dbReference>
<keyword evidence="4" id="KW-1003">Cell membrane</keyword>